<proteinExistence type="inferred from homology"/>
<name>A0ABV8V2R5_9GAMM</name>
<evidence type="ECO:0000256" key="9">
    <source>
        <dbReference type="ARBA" id="ARBA00022989"/>
    </source>
</evidence>
<dbReference type="PANTHER" id="PTHR47755:SF1">
    <property type="entry name" value="CELL DIVISION PROTEIN FTSX"/>
    <property type="match status" value="1"/>
</dbReference>
<evidence type="ECO:0000313" key="16">
    <source>
        <dbReference type="EMBL" id="MFC4361257.1"/>
    </source>
</evidence>
<reference evidence="17" key="1">
    <citation type="journal article" date="2019" name="Int. J. Syst. Evol. Microbiol.">
        <title>The Global Catalogue of Microorganisms (GCM) 10K type strain sequencing project: providing services to taxonomists for standard genome sequencing and annotation.</title>
        <authorList>
            <consortium name="The Broad Institute Genomics Platform"/>
            <consortium name="The Broad Institute Genome Sequencing Center for Infectious Disease"/>
            <person name="Wu L."/>
            <person name="Ma J."/>
        </authorList>
    </citation>
    <scope>NUCLEOTIDE SEQUENCE [LARGE SCALE GENOMIC DNA]</scope>
    <source>
        <strain evidence="17">CECT 8570</strain>
    </source>
</reference>
<dbReference type="Gene3D" id="3.30.70.3040">
    <property type="match status" value="1"/>
</dbReference>
<feature type="domain" description="FtsX extracellular" evidence="15">
    <location>
        <begin position="102"/>
        <end position="196"/>
    </location>
</feature>
<evidence type="ECO:0000313" key="17">
    <source>
        <dbReference type="Proteomes" id="UP001595840"/>
    </source>
</evidence>
<evidence type="ECO:0000256" key="11">
    <source>
        <dbReference type="ARBA" id="ARBA00023306"/>
    </source>
</evidence>
<comment type="subcellular location">
    <subcellularLocation>
        <location evidence="1">Cell inner membrane</location>
        <topology evidence="1">Multi-pass membrane protein</topology>
    </subcellularLocation>
</comment>
<feature type="domain" description="ABC3 transporter permease C-terminal" evidence="14">
    <location>
        <begin position="222"/>
        <end position="336"/>
    </location>
</feature>
<dbReference type="RefSeq" id="WP_290260024.1">
    <property type="nucleotide sequence ID" value="NZ_JAUFQG010000004.1"/>
</dbReference>
<feature type="transmembrane region" description="Helical" evidence="13">
    <location>
        <begin position="269"/>
        <end position="291"/>
    </location>
</feature>
<comment type="similarity">
    <text evidence="2 12">Belongs to the ABC-4 integral membrane protein family. FtsX subfamily.</text>
</comment>
<accession>A0ABV8V2R5</accession>
<organism evidence="16 17">
    <name type="scientific">Simiduia curdlanivorans</name>
    <dbReference type="NCBI Taxonomy" id="1492769"/>
    <lineage>
        <taxon>Bacteria</taxon>
        <taxon>Pseudomonadati</taxon>
        <taxon>Pseudomonadota</taxon>
        <taxon>Gammaproteobacteria</taxon>
        <taxon>Cellvibrionales</taxon>
        <taxon>Cellvibrionaceae</taxon>
        <taxon>Simiduia</taxon>
    </lineage>
</organism>
<evidence type="ECO:0000259" key="15">
    <source>
        <dbReference type="Pfam" id="PF18075"/>
    </source>
</evidence>
<dbReference type="NCBIfam" id="TIGR00439">
    <property type="entry name" value="FtsX_Gneg"/>
    <property type="match status" value="1"/>
</dbReference>
<dbReference type="InterPro" id="IPR040690">
    <property type="entry name" value="FtsX_ECD"/>
</dbReference>
<dbReference type="PIRSF" id="PIRSF003097">
    <property type="entry name" value="FtsX"/>
    <property type="match status" value="1"/>
</dbReference>
<evidence type="ECO:0000256" key="7">
    <source>
        <dbReference type="ARBA" id="ARBA00022618"/>
    </source>
</evidence>
<feature type="transmembrane region" description="Helical" evidence="13">
    <location>
        <begin position="67"/>
        <end position="87"/>
    </location>
</feature>
<keyword evidence="9 13" id="KW-1133">Transmembrane helix</keyword>
<evidence type="ECO:0000256" key="3">
    <source>
        <dbReference type="ARBA" id="ARBA00011160"/>
    </source>
</evidence>
<dbReference type="Pfam" id="PF18075">
    <property type="entry name" value="FtsX_ECD"/>
    <property type="match status" value="1"/>
</dbReference>
<evidence type="ECO:0000256" key="10">
    <source>
        <dbReference type="ARBA" id="ARBA00023136"/>
    </source>
</evidence>
<evidence type="ECO:0000259" key="14">
    <source>
        <dbReference type="Pfam" id="PF02687"/>
    </source>
</evidence>
<feature type="transmembrane region" description="Helical" evidence="13">
    <location>
        <begin position="216"/>
        <end position="236"/>
    </location>
</feature>
<protein>
    <recommendedName>
        <fullName evidence="4 12">Cell division protein FtsX</fullName>
    </recommendedName>
</protein>
<evidence type="ECO:0000256" key="1">
    <source>
        <dbReference type="ARBA" id="ARBA00004429"/>
    </source>
</evidence>
<keyword evidence="17" id="KW-1185">Reference proteome</keyword>
<dbReference type="InterPro" id="IPR003838">
    <property type="entry name" value="ABC3_permease_C"/>
</dbReference>
<keyword evidence="6 12" id="KW-0997">Cell inner membrane</keyword>
<feature type="transmembrane region" description="Helical" evidence="13">
    <location>
        <begin position="311"/>
        <end position="334"/>
    </location>
</feature>
<evidence type="ECO:0000256" key="2">
    <source>
        <dbReference type="ARBA" id="ARBA00007379"/>
    </source>
</evidence>
<evidence type="ECO:0000256" key="5">
    <source>
        <dbReference type="ARBA" id="ARBA00022475"/>
    </source>
</evidence>
<gene>
    <name evidence="16" type="primary">ftsX</name>
    <name evidence="16" type="ORF">ACFOX3_03025</name>
</gene>
<comment type="function">
    <text evidence="12">Part of the ABC transporter FtsEX involved in cellular division.</text>
</comment>
<keyword evidence="11 12" id="KW-0131">Cell cycle</keyword>
<evidence type="ECO:0000256" key="4">
    <source>
        <dbReference type="ARBA" id="ARBA00021907"/>
    </source>
</evidence>
<sequence length="344" mass="37033">MSSRLPNQADSRRLSARREPIAARPVKAGARVSKTKVSDKADAWLQHHKLTAIDSLLRLLCEPVKSCLTVLMLGISLALPALLYVALANVNQLSGQWASSNQLSIYLQPGATQAAAQSLAEKIELVTEVAQVSVISPSQGLSEFAAQSGMGSLLNDLTDNPLPWVLLVQPHQGVLEAERLQQLRSSWAADPVVSDVRIDMAWLERLNYVMQLGQRFALGLGLLLGIGMLLAIGNTLRLAIENRREEILVIKLVGGTDGFVRRPFLYTGLWYGLGGGLCALILVVLGLFSVATPVANLAQSYSSQFTLQGLGVGNGLILLAMALLIGLLGAWLAVGRHLRDIRPQ</sequence>
<dbReference type="Proteomes" id="UP001595840">
    <property type="component" value="Unassembled WGS sequence"/>
</dbReference>
<keyword evidence="10 12" id="KW-0472">Membrane</keyword>
<evidence type="ECO:0000256" key="13">
    <source>
        <dbReference type="SAM" id="Phobius"/>
    </source>
</evidence>
<evidence type="ECO:0000256" key="8">
    <source>
        <dbReference type="ARBA" id="ARBA00022692"/>
    </source>
</evidence>
<evidence type="ECO:0000256" key="12">
    <source>
        <dbReference type="PIRNR" id="PIRNR003097"/>
    </source>
</evidence>
<dbReference type="InterPro" id="IPR004513">
    <property type="entry name" value="FtsX"/>
</dbReference>
<evidence type="ECO:0000256" key="6">
    <source>
        <dbReference type="ARBA" id="ARBA00022519"/>
    </source>
</evidence>
<comment type="subunit">
    <text evidence="3">Forms a membrane-associated complex with FtsE.</text>
</comment>
<keyword evidence="8 13" id="KW-0812">Transmembrane</keyword>
<dbReference type="InterPro" id="IPR047590">
    <property type="entry name" value="FtsX_proteobact-type"/>
</dbReference>
<dbReference type="EMBL" id="JBHSCX010000003">
    <property type="protein sequence ID" value="MFC4361257.1"/>
    <property type="molecule type" value="Genomic_DNA"/>
</dbReference>
<dbReference type="PANTHER" id="PTHR47755">
    <property type="entry name" value="CELL DIVISION PROTEIN FTSX"/>
    <property type="match status" value="1"/>
</dbReference>
<keyword evidence="7 12" id="KW-0132">Cell division</keyword>
<keyword evidence="5 12" id="KW-1003">Cell membrane</keyword>
<dbReference type="Pfam" id="PF02687">
    <property type="entry name" value="FtsX"/>
    <property type="match status" value="1"/>
</dbReference>
<comment type="caution">
    <text evidence="16">The sequence shown here is derived from an EMBL/GenBank/DDBJ whole genome shotgun (WGS) entry which is preliminary data.</text>
</comment>